<keyword evidence="3" id="KW-1185">Reference proteome</keyword>
<feature type="compositionally biased region" description="Basic and acidic residues" evidence="1">
    <location>
        <begin position="44"/>
        <end position="64"/>
    </location>
</feature>
<gene>
    <name evidence="2" type="ORF">GP486_007332</name>
</gene>
<proteinExistence type="predicted"/>
<comment type="caution">
    <text evidence="2">The sequence shown here is derived from an EMBL/GenBank/DDBJ whole genome shotgun (WGS) entry which is preliminary data.</text>
</comment>
<organism evidence="2 3">
    <name type="scientific">Trichoglossum hirsutum</name>
    <dbReference type="NCBI Taxonomy" id="265104"/>
    <lineage>
        <taxon>Eukaryota</taxon>
        <taxon>Fungi</taxon>
        <taxon>Dikarya</taxon>
        <taxon>Ascomycota</taxon>
        <taxon>Pezizomycotina</taxon>
        <taxon>Geoglossomycetes</taxon>
        <taxon>Geoglossales</taxon>
        <taxon>Geoglossaceae</taxon>
        <taxon>Trichoglossum</taxon>
    </lineage>
</organism>
<protein>
    <submittedName>
        <fullName evidence="2">Uncharacterized protein</fullName>
    </submittedName>
</protein>
<sequence length="64" mass="6961">MAPRDASQDPAEAPAPLEKGFATLATLRDSQLLVAKLTDSTGQDGEKRKAEILSMQERKGLPYF</sequence>
<dbReference type="Proteomes" id="UP000750711">
    <property type="component" value="Unassembled WGS sequence"/>
</dbReference>
<evidence type="ECO:0000313" key="2">
    <source>
        <dbReference type="EMBL" id="KAH0551453.1"/>
    </source>
</evidence>
<reference evidence="2" key="1">
    <citation type="submission" date="2021-03" db="EMBL/GenBank/DDBJ databases">
        <title>Comparative genomics and phylogenomic investigation of the class Geoglossomycetes provide insights into ecological specialization and systematics.</title>
        <authorList>
            <person name="Melie T."/>
            <person name="Pirro S."/>
            <person name="Miller A.N."/>
            <person name="Quandt A."/>
        </authorList>
    </citation>
    <scope>NUCLEOTIDE SEQUENCE</scope>
    <source>
        <strain evidence="2">CAQ_001_2017</strain>
    </source>
</reference>
<dbReference type="EMBL" id="JAGHQM010002014">
    <property type="protein sequence ID" value="KAH0551453.1"/>
    <property type="molecule type" value="Genomic_DNA"/>
</dbReference>
<accession>A0A9P8IJJ3</accession>
<name>A0A9P8IJJ3_9PEZI</name>
<evidence type="ECO:0000313" key="3">
    <source>
        <dbReference type="Proteomes" id="UP000750711"/>
    </source>
</evidence>
<feature type="region of interest" description="Disordered" evidence="1">
    <location>
        <begin position="39"/>
        <end position="64"/>
    </location>
</feature>
<evidence type="ECO:0000256" key="1">
    <source>
        <dbReference type="SAM" id="MobiDB-lite"/>
    </source>
</evidence>
<dbReference type="AlphaFoldDB" id="A0A9P8IJJ3"/>